<dbReference type="CDD" id="cd06661">
    <property type="entry name" value="GGCT_like"/>
    <property type="match status" value="1"/>
</dbReference>
<protein>
    <submittedName>
        <fullName evidence="2">Uncharacterized conserved protein YtfP, gamma-glutamylcyclotransferase (GGCT)/AIG2-like family</fullName>
    </submittedName>
</protein>
<evidence type="ECO:0000313" key="3">
    <source>
        <dbReference type="Proteomes" id="UP000198346"/>
    </source>
</evidence>
<dbReference type="InterPro" id="IPR009288">
    <property type="entry name" value="AIG2-like_dom"/>
</dbReference>
<dbReference type="InterPro" id="IPR036568">
    <property type="entry name" value="GGCT-like_sf"/>
</dbReference>
<sequence>MGGTDYLFVYGTLRRKGGAPLAGRLAREAVLVGPGRFHGRLYLAKGYPAAVDSGDPGEAVHGDLHRLGDDPALLAALDVYEGFGPAAPTRGGWRRVLRPIGAGRRCICAWIYLYDGFIDEAARIEGGDYLAARQAGRRTRRS</sequence>
<gene>
    <name evidence="2" type="ORF">SAMN06297382_2072</name>
</gene>
<reference evidence="2 3" key="1">
    <citation type="submission" date="2017-07" db="EMBL/GenBank/DDBJ databases">
        <authorList>
            <person name="Sun Z.S."/>
            <person name="Albrecht U."/>
            <person name="Echele G."/>
            <person name="Lee C.C."/>
        </authorList>
    </citation>
    <scope>NUCLEOTIDE SEQUENCE [LARGE SCALE GENOMIC DNA]</scope>
    <source>
        <strain evidence="2 3">CGMCC 1.12710</strain>
    </source>
</reference>
<dbReference type="InterPro" id="IPR013024">
    <property type="entry name" value="GGCT-like"/>
</dbReference>
<dbReference type="Proteomes" id="UP000198346">
    <property type="component" value="Unassembled WGS sequence"/>
</dbReference>
<dbReference type="SUPFAM" id="SSF110857">
    <property type="entry name" value="Gamma-glutamyl cyclotransferase-like"/>
    <property type="match status" value="1"/>
</dbReference>
<keyword evidence="3" id="KW-1185">Reference proteome</keyword>
<dbReference type="RefSeq" id="WP_089412539.1">
    <property type="nucleotide sequence ID" value="NZ_FZQA01000004.1"/>
</dbReference>
<evidence type="ECO:0000259" key="1">
    <source>
        <dbReference type="Pfam" id="PF06094"/>
    </source>
</evidence>
<keyword evidence="2" id="KW-0808">Transferase</keyword>
<proteinExistence type="predicted"/>
<dbReference type="AlphaFoldDB" id="A0A239PV35"/>
<dbReference type="OrthoDB" id="482277at2"/>
<feature type="domain" description="Gamma-glutamylcyclotransferase AIG2-like" evidence="1">
    <location>
        <begin position="7"/>
        <end position="130"/>
    </location>
</feature>
<dbReference type="EMBL" id="FZQA01000004">
    <property type="protein sequence ID" value="SNT74164.1"/>
    <property type="molecule type" value="Genomic_DNA"/>
</dbReference>
<organism evidence="2 3">
    <name type="scientific">Amphiplicatus metriothermophilus</name>
    <dbReference type="NCBI Taxonomy" id="1519374"/>
    <lineage>
        <taxon>Bacteria</taxon>
        <taxon>Pseudomonadati</taxon>
        <taxon>Pseudomonadota</taxon>
        <taxon>Alphaproteobacteria</taxon>
        <taxon>Parvularculales</taxon>
        <taxon>Parvularculaceae</taxon>
        <taxon>Amphiplicatus</taxon>
    </lineage>
</organism>
<accession>A0A239PV35</accession>
<dbReference type="GO" id="GO:0016740">
    <property type="term" value="F:transferase activity"/>
    <property type="evidence" value="ECO:0007669"/>
    <property type="project" value="UniProtKB-KW"/>
</dbReference>
<evidence type="ECO:0000313" key="2">
    <source>
        <dbReference type="EMBL" id="SNT74164.1"/>
    </source>
</evidence>
<dbReference type="Gene3D" id="3.10.490.10">
    <property type="entry name" value="Gamma-glutamyl cyclotransferase-like"/>
    <property type="match status" value="1"/>
</dbReference>
<dbReference type="Pfam" id="PF06094">
    <property type="entry name" value="GGACT"/>
    <property type="match status" value="1"/>
</dbReference>
<name>A0A239PV35_9PROT</name>